<feature type="transmembrane region" description="Helical" evidence="1">
    <location>
        <begin position="17"/>
        <end position="36"/>
    </location>
</feature>
<dbReference type="HOGENOM" id="CLU_3283032_0_0_2"/>
<sequence>MCKSAVEIIVKTKKERIIISPTVRFIFLVISFRFIVHPLS</sequence>
<reference evidence="3" key="1">
    <citation type="journal article" date="2009" name="Proc. Natl. Acad. Sci. U.S.A.">
        <title>Biogeography of the Sulfolobus islandicus pan-genome.</title>
        <authorList>
            <person name="Reno M.L."/>
            <person name="Held N.L."/>
            <person name="Fields C.J."/>
            <person name="Burke P.V."/>
            <person name="Whitaker R.J."/>
        </authorList>
    </citation>
    <scope>NUCLEOTIDE SEQUENCE [LARGE SCALE GENOMIC DNA]</scope>
    <source>
        <strain evidence="3">L.D.8.5 / Lassen #2</strain>
    </source>
</reference>
<name>D2PGH3_SACI9</name>
<evidence type="ECO:0000256" key="1">
    <source>
        <dbReference type="SAM" id="Phobius"/>
    </source>
</evidence>
<evidence type="ECO:0000313" key="3">
    <source>
        <dbReference type="Proteomes" id="UP000001404"/>
    </source>
</evidence>
<accession>D2PGH3</accession>
<dbReference type="Proteomes" id="UP000001404">
    <property type="component" value="Chromosome"/>
</dbReference>
<evidence type="ECO:0000313" key="2">
    <source>
        <dbReference type="EMBL" id="ADB88313.1"/>
    </source>
</evidence>
<keyword evidence="1" id="KW-0812">Transmembrane</keyword>
<protein>
    <submittedName>
        <fullName evidence="2">Uncharacterized protein</fullName>
    </submittedName>
</protein>
<gene>
    <name evidence="2" type="ordered locus">LD85_2699</name>
</gene>
<dbReference type="KEGG" id="sii:LD85_2699"/>
<keyword evidence="1" id="KW-1133">Transmembrane helix</keyword>
<dbReference type="AlphaFoldDB" id="D2PGH3"/>
<keyword evidence="1" id="KW-0472">Membrane</keyword>
<organism evidence="2 3">
    <name type="scientific">Saccharolobus islandicus (strain L.D.8.5 / Lassen #2)</name>
    <name type="common">Sulfolobus islandicus</name>
    <dbReference type="NCBI Taxonomy" id="425944"/>
    <lineage>
        <taxon>Archaea</taxon>
        <taxon>Thermoproteota</taxon>
        <taxon>Thermoprotei</taxon>
        <taxon>Sulfolobales</taxon>
        <taxon>Sulfolobaceae</taxon>
        <taxon>Saccharolobus</taxon>
    </lineage>
</organism>
<proteinExistence type="predicted"/>
<dbReference type="EMBL" id="CP001731">
    <property type="protein sequence ID" value="ADB88313.1"/>
    <property type="molecule type" value="Genomic_DNA"/>
</dbReference>